<name>A0AAE0YPN5_9GAST</name>
<feature type="region of interest" description="Disordered" evidence="1">
    <location>
        <begin position="1"/>
        <end position="22"/>
    </location>
</feature>
<dbReference type="AlphaFoldDB" id="A0AAE0YPN5"/>
<comment type="caution">
    <text evidence="2">The sequence shown here is derived from an EMBL/GenBank/DDBJ whole genome shotgun (WGS) entry which is preliminary data.</text>
</comment>
<evidence type="ECO:0000256" key="1">
    <source>
        <dbReference type="SAM" id="MobiDB-lite"/>
    </source>
</evidence>
<accession>A0AAE0YPN5</accession>
<organism evidence="2 3">
    <name type="scientific">Elysia crispata</name>
    <name type="common">lettuce slug</name>
    <dbReference type="NCBI Taxonomy" id="231223"/>
    <lineage>
        <taxon>Eukaryota</taxon>
        <taxon>Metazoa</taxon>
        <taxon>Spiralia</taxon>
        <taxon>Lophotrochozoa</taxon>
        <taxon>Mollusca</taxon>
        <taxon>Gastropoda</taxon>
        <taxon>Heterobranchia</taxon>
        <taxon>Euthyneura</taxon>
        <taxon>Panpulmonata</taxon>
        <taxon>Sacoglossa</taxon>
        <taxon>Placobranchoidea</taxon>
        <taxon>Plakobranchidae</taxon>
        <taxon>Elysia</taxon>
    </lineage>
</organism>
<reference evidence="2" key="1">
    <citation type="journal article" date="2023" name="G3 (Bethesda)">
        <title>A reference genome for the long-term kleptoplast-retaining sea slug Elysia crispata morphotype clarki.</title>
        <authorList>
            <person name="Eastman K.E."/>
            <person name="Pendleton A.L."/>
            <person name="Shaikh M.A."/>
            <person name="Suttiyut T."/>
            <person name="Ogas R."/>
            <person name="Tomko P."/>
            <person name="Gavelis G."/>
            <person name="Widhalm J.R."/>
            <person name="Wisecaver J.H."/>
        </authorList>
    </citation>
    <scope>NUCLEOTIDE SEQUENCE</scope>
    <source>
        <strain evidence="2">ECLA1</strain>
    </source>
</reference>
<dbReference type="EMBL" id="JAWDGP010005718">
    <property type="protein sequence ID" value="KAK3753218.1"/>
    <property type="molecule type" value="Genomic_DNA"/>
</dbReference>
<proteinExistence type="predicted"/>
<gene>
    <name evidence="2" type="ORF">RRG08_024492</name>
</gene>
<keyword evidence="3" id="KW-1185">Reference proteome</keyword>
<sequence>MADSISTGEDMVKPVKQAAPSTDRCCPEFYPQAPTTMLEHHRILRTLRSWSLESQRCNLLDIIISSATWSRGPVIVVDTYTYRHVYPISPTPFENSPTRILNSAIVSETAGLL</sequence>
<dbReference type="Proteomes" id="UP001283361">
    <property type="component" value="Unassembled WGS sequence"/>
</dbReference>
<protein>
    <submittedName>
        <fullName evidence="2">Uncharacterized protein</fullName>
    </submittedName>
</protein>
<evidence type="ECO:0000313" key="3">
    <source>
        <dbReference type="Proteomes" id="UP001283361"/>
    </source>
</evidence>
<evidence type="ECO:0000313" key="2">
    <source>
        <dbReference type="EMBL" id="KAK3753218.1"/>
    </source>
</evidence>